<feature type="chain" id="PRO_5039003963" evidence="2">
    <location>
        <begin position="23"/>
        <end position="208"/>
    </location>
</feature>
<accession>A0A2U3N871</accession>
<dbReference type="Proteomes" id="UP000241595">
    <property type="component" value="Unassembled WGS sequence"/>
</dbReference>
<feature type="signal peptide" evidence="2">
    <location>
        <begin position="1"/>
        <end position="22"/>
    </location>
</feature>
<feature type="region of interest" description="Disordered" evidence="1">
    <location>
        <begin position="25"/>
        <end position="60"/>
    </location>
</feature>
<dbReference type="OrthoDB" id="4752236at2"/>
<evidence type="ECO:0000256" key="1">
    <source>
        <dbReference type="SAM" id="MobiDB-lite"/>
    </source>
</evidence>
<feature type="compositionally biased region" description="Low complexity" evidence="1">
    <location>
        <begin position="27"/>
        <end position="57"/>
    </location>
</feature>
<evidence type="ECO:0000313" key="4">
    <source>
        <dbReference type="Proteomes" id="UP000241595"/>
    </source>
</evidence>
<gene>
    <name evidence="3" type="ORF">MTAB308_1187</name>
</gene>
<proteinExistence type="predicted"/>
<evidence type="ECO:0000256" key="2">
    <source>
        <dbReference type="SAM" id="SignalP"/>
    </source>
</evidence>
<keyword evidence="2" id="KW-0732">Signal</keyword>
<name>A0A2U3N871_9MYCO</name>
<evidence type="ECO:0000313" key="3">
    <source>
        <dbReference type="EMBL" id="SPM27706.1"/>
    </source>
</evidence>
<dbReference type="STRING" id="1841859.GCA_900157385_01184"/>
<organism evidence="3 4">
    <name type="scientific">Mycobacterium terramassiliense</name>
    <dbReference type="NCBI Taxonomy" id="1841859"/>
    <lineage>
        <taxon>Bacteria</taxon>
        <taxon>Bacillati</taxon>
        <taxon>Actinomycetota</taxon>
        <taxon>Actinomycetes</taxon>
        <taxon>Mycobacteriales</taxon>
        <taxon>Mycobacteriaceae</taxon>
        <taxon>Mycobacterium</taxon>
    </lineage>
</organism>
<dbReference type="AlphaFoldDB" id="A0A2U3N871"/>
<sequence length="208" mass="20729">MKVSVMAAGLVASALIVGVAGCGSNKSSGPASSTSSATSTSAASSSAASPTSSTGAAQPSDYSNLLIKPTDIVVPGDTFTLFQTLPVPNPAGTEGVFMNQGGNRKIDDTIYVYADAGAASQALDQSAKGIQELSVKAAPTPADVGTSGQLAVGPSPDGSKSKAIVMFTEGKVFTVLEFESAPNDALQPDFVLDLAKKQDAAIKSGLPS</sequence>
<protein>
    <submittedName>
        <fullName evidence="3">Uncharacterized protein</fullName>
    </submittedName>
</protein>
<keyword evidence="4" id="KW-1185">Reference proteome</keyword>
<reference evidence="3 4" key="1">
    <citation type="submission" date="2017-01" db="EMBL/GenBank/DDBJ databases">
        <authorList>
            <consortium name="Urmite Genomes"/>
        </authorList>
    </citation>
    <scope>NUCLEOTIDE SEQUENCE [LARGE SCALE GENOMIC DNA]</scope>
    <source>
        <strain evidence="3 4">AB308</strain>
    </source>
</reference>
<dbReference type="EMBL" id="FTRV01000010">
    <property type="protein sequence ID" value="SPM27706.1"/>
    <property type="molecule type" value="Genomic_DNA"/>
</dbReference>
<dbReference type="PROSITE" id="PS51257">
    <property type="entry name" value="PROKAR_LIPOPROTEIN"/>
    <property type="match status" value="1"/>
</dbReference>
<dbReference type="RefSeq" id="WP_077098941.1">
    <property type="nucleotide sequence ID" value="NZ_LT717699.1"/>
</dbReference>